<name>A0A4Z1DH53_9ACTN</name>
<organism evidence="2 3">
    <name type="scientific">Streptomyces bauhiniae</name>
    <dbReference type="NCBI Taxonomy" id="2340725"/>
    <lineage>
        <taxon>Bacteria</taxon>
        <taxon>Bacillati</taxon>
        <taxon>Actinomycetota</taxon>
        <taxon>Actinomycetes</taxon>
        <taxon>Kitasatosporales</taxon>
        <taxon>Streptomycetaceae</taxon>
        <taxon>Streptomyces</taxon>
    </lineage>
</organism>
<comment type="caution">
    <text evidence="2">The sequence shown here is derived from an EMBL/GenBank/DDBJ whole genome shotgun (WGS) entry which is preliminary data.</text>
</comment>
<proteinExistence type="predicted"/>
<evidence type="ECO:0000313" key="2">
    <source>
        <dbReference type="EMBL" id="TGN81701.1"/>
    </source>
</evidence>
<gene>
    <name evidence="2" type="ORF">E5083_04130</name>
</gene>
<keyword evidence="1" id="KW-0472">Membrane</keyword>
<dbReference type="AlphaFoldDB" id="A0A4Z1DH53"/>
<feature type="transmembrane region" description="Helical" evidence="1">
    <location>
        <begin position="14"/>
        <end position="33"/>
    </location>
</feature>
<dbReference type="EMBL" id="SRRT01000001">
    <property type="protein sequence ID" value="TGN81701.1"/>
    <property type="molecule type" value="Genomic_DNA"/>
</dbReference>
<dbReference type="RefSeq" id="WP_135784180.1">
    <property type="nucleotide sequence ID" value="NZ_SRRT01000001.1"/>
</dbReference>
<accession>A0A4Z1DH53</accession>
<keyword evidence="3" id="KW-1185">Reference proteome</keyword>
<keyword evidence="1" id="KW-1133">Transmembrane helix</keyword>
<feature type="transmembrane region" description="Helical" evidence="1">
    <location>
        <begin position="94"/>
        <end position="116"/>
    </location>
</feature>
<feature type="transmembrane region" description="Helical" evidence="1">
    <location>
        <begin position="136"/>
        <end position="155"/>
    </location>
</feature>
<dbReference type="Proteomes" id="UP000298159">
    <property type="component" value="Unassembled WGS sequence"/>
</dbReference>
<reference evidence="2 3" key="1">
    <citation type="submission" date="2019-04" db="EMBL/GenBank/DDBJ databases">
        <title>Streptomyces sp. nov. Bv016 isolated from bark of Buahinia variegata.</title>
        <authorList>
            <person name="Kanchanasin P."/>
            <person name="Tanasupawat S."/>
            <person name="Yuki M."/>
            <person name="Kudo T."/>
        </authorList>
    </citation>
    <scope>NUCLEOTIDE SEQUENCE [LARGE SCALE GENOMIC DNA]</scope>
    <source>
        <strain evidence="2 3">Bv016</strain>
    </source>
</reference>
<dbReference type="GeneID" id="95446785"/>
<keyword evidence="1" id="KW-0812">Transmembrane</keyword>
<evidence type="ECO:0000313" key="3">
    <source>
        <dbReference type="Proteomes" id="UP000298159"/>
    </source>
</evidence>
<evidence type="ECO:0000256" key="1">
    <source>
        <dbReference type="SAM" id="Phobius"/>
    </source>
</evidence>
<sequence>MTLAQSHLAMSNDFAAIISATMAALLLLLIAEFQAGVRSNAAMATALAEKYADAVRDSFFEFWSGTPLVPEDKRRVDRELARYRELRRTSQRRVIWQYLFVLAGVALVYGLVRVILWAPHPEKELTTGACVAGTALLATAGSFVLIVAGFIARFVGAYRFRELQKGIELAELYGIPDARDALALHRRWEAETGGAPSLRGLPALLTAHLDLDRILGRLR</sequence>
<protein>
    <submittedName>
        <fullName evidence="2">Uncharacterized protein</fullName>
    </submittedName>
</protein>